<feature type="compositionally biased region" description="Acidic residues" evidence="1">
    <location>
        <begin position="2581"/>
        <end position="2591"/>
    </location>
</feature>
<dbReference type="OrthoDB" id="372051at2759"/>
<organism evidence="2 3">
    <name type="scientific">Plasmodium falciparum IGH-CR14</name>
    <dbReference type="NCBI Taxonomy" id="580059"/>
    <lineage>
        <taxon>Eukaryota</taxon>
        <taxon>Sar</taxon>
        <taxon>Alveolata</taxon>
        <taxon>Apicomplexa</taxon>
        <taxon>Aconoidasida</taxon>
        <taxon>Haemosporida</taxon>
        <taxon>Plasmodiidae</taxon>
        <taxon>Plasmodium</taxon>
        <taxon>Plasmodium (Laverania)</taxon>
    </lineage>
</organism>
<feature type="region of interest" description="Disordered" evidence="1">
    <location>
        <begin position="1970"/>
        <end position="2003"/>
    </location>
</feature>
<protein>
    <submittedName>
        <fullName evidence="2">Uncharacterized protein</fullName>
    </submittedName>
</protein>
<feature type="compositionally biased region" description="Basic residues" evidence="1">
    <location>
        <begin position="2561"/>
        <end position="2574"/>
    </location>
</feature>
<feature type="region of interest" description="Disordered" evidence="1">
    <location>
        <begin position="1888"/>
        <end position="1944"/>
    </location>
</feature>
<evidence type="ECO:0000313" key="3">
    <source>
        <dbReference type="Proteomes" id="UP000054562"/>
    </source>
</evidence>
<dbReference type="Proteomes" id="UP000054562">
    <property type="component" value="Unassembled WGS sequence"/>
</dbReference>
<feature type="compositionally biased region" description="Basic and acidic residues" evidence="1">
    <location>
        <begin position="1983"/>
        <end position="2002"/>
    </location>
</feature>
<gene>
    <name evidence="2" type="ORF">PFMG_01394</name>
</gene>
<feature type="compositionally biased region" description="Acidic residues" evidence="1">
    <location>
        <begin position="1900"/>
        <end position="1911"/>
    </location>
</feature>
<feature type="compositionally biased region" description="Basic and acidic residues" evidence="1">
    <location>
        <begin position="2144"/>
        <end position="2154"/>
    </location>
</feature>
<evidence type="ECO:0000313" key="2">
    <source>
        <dbReference type="EMBL" id="KNG75346.1"/>
    </source>
</evidence>
<reference evidence="3" key="2">
    <citation type="submission" date="2015-07" db="EMBL/GenBank/DDBJ databases">
        <title>The genome sequence of Plasmodium falciparum IGH-CR14.</title>
        <authorList>
            <consortium name="The Broad Institute Genome Sequencing Platform"/>
            <person name="Volkman S.K."/>
            <person name="Neafsey D.E."/>
            <person name="Dash A.P."/>
            <person name="Chitnis C.E."/>
            <person name="Hartl D.L."/>
            <person name="Young S.K."/>
            <person name="Kodira C.D."/>
            <person name="Zeng Q."/>
            <person name="Koehrsen M."/>
            <person name="Godfrey P."/>
            <person name="Alvarado L."/>
            <person name="Berlin A."/>
            <person name="Borenstein D."/>
            <person name="Chen Z."/>
            <person name="Engels R."/>
            <person name="Freedman E."/>
            <person name="Gellesch M."/>
            <person name="Goldberg J."/>
            <person name="Griggs A."/>
            <person name="Gujja S."/>
            <person name="Heiman D."/>
            <person name="Hepburn T."/>
            <person name="Howarth C."/>
            <person name="Jen D."/>
            <person name="Larson L."/>
            <person name="Lewis B."/>
            <person name="Mehta T."/>
            <person name="Park D."/>
            <person name="Pearson M."/>
            <person name="Roberts A."/>
            <person name="Saif S."/>
            <person name="Shea T."/>
            <person name="Shenoy N."/>
            <person name="Sisk P."/>
            <person name="Stolte C."/>
            <person name="Sykes S."/>
            <person name="Walk T."/>
            <person name="White J."/>
            <person name="Yandava C."/>
            <person name="Wirth D.F."/>
            <person name="Nusbaum C."/>
            <person name="Birren B."/>
        </authorList>
    </citation>
    <scope>NUCLEOTIDE SEQUENCE [LARGE SCALE GENOMIC DNA]</scope>
    <source>
        <strain evidence="3">IGH-CR14</strain>
    </source>
</reference>
<evidence type="ECO:0000256" key="1">
    <source>
        <dbReference type="SAM" id="MobiDB-lite"/>
    </source>
</evidence>
<dbReference type="EMBL" id="GG665048">
    <property type="protein sequence ID" value="KNG75346.1"/>
    <property type="molecule type" value="Genomic_DNA"/>
</dbReference>
<feature type="region of interest" description="Disordered" evidence="1">
    <location>
        <begin position="2062"/>
        <end position="2154"/>
    </location>
</feature>
<feature type="compositionally biased region" description="Polar residues" evidence="1">
    <location>
        <begin position="2111"/>
        <end position="2125"/>
    </location>
</feature>
<feature type="compositionally biased region" description="Basic and acidic residues" evidence="1">
    <location>
        <begin position="2075"/>
        <end position="2092"/>
    </location>
</feature>
<dbReference type="PANTHER" id="PTHR21533">
    <property type="entry name" value="LEUCINE-RICH PROTEIN"/>
    <property type="match status" value="1"/>
</dbReference>
<feature type="compositionally biased region" description="Low complexity" evidence="1">
    <location>
        <begin position="2093"/>
        <end position="2105"/>
    </location>
</feature>
<name>A0A0L1I6Q7_PLAFA</name>
<feature type="compositionally biased region" description="Low complexity" evidence="1">
    <location>
        <begin position="1912"/>
        <end position="1922"/>
    </location>
</feature>
<reference evidence="3" key="1">
    <citation type="submission" date="2015-07" db="EMBL/GenBank/DDBJ databases">
        <title>Annotation of Plasmodium falciparum IGH-CR14.</title>
        <authorList>
            <consortium name="The Broad Institute Genome Sequencing Platform"/>
            <person name="Volkman S.K."/>
            <person name="Neafsey D.E."/>
            <person name="Dash A.P."/>
            <person name="Chitnis C.E."/>
            <person name="Hartl D.L."/>
            <person name="Young S.K."/>
            <person name="Zeng Q."/>
            <person name="Koehrsen M."/>
            <person name="Alvarado L."/>
            <person name="Berlin A."/>
            <person name="Borenstein D."/>
            <person name="Chapman S.B."/>
            <person name="Chen Z."/>
            <person name="Engels R."/>
            <person name="Freedman E."/>
            <person name="Gellesch M."/>
            <person name="Goldberg J."/>
            <person name="Griggs A."/>
            <person name="Gujja S."/>
            <person name="Heilman E.R."/>
            <person name="Heiman D.I."/>
            <person name="Howarth C."/>
            <person name="Jen D."/>
            <person name="Larson L."/>
            <person name="Mehta T."/>
            <person name="Neiman D."/>
            <person name="Park D."/>
            <person name="Pearson M."/>
            <person name="Roberts A."/>
            <person name="Saif S."/>
            <person name="Shea T."/>
            <person name="Shenoy N."/>
            <person name="Sisk P."/>
            <person name="Stolte C."/>
            <person name="Sykes S."/>
            <person name="Walk T."/>
            <person name="White J."/>
            <person name="Yandava C."/>
            <person name="Haas B."/>
            <person name="Henn M.R."/>
            <person name="Nusbaum C."/>
            <person name="Birren B."/>
        </authorList>
    </citation>
    <scope>NUCLEOTIDE SEQUENCE [LARGE SCALE GENOMIC DNA]</scope>
    <source>
        <strain evidence="3">IGH-CR14</strain>
    </source>
</reference>
<accession>A0A0L1I6Q7</accession>
<sequence>MIIFKRYAEFVCLCKSRNEECLILANAITYKDNIKEQDKIEGIEIKKYNSCHFILERKKIWIFKDLIDNIKIYNKENENIEINGMFCFSLTNYDNCEDSILCIIVSSYFLLFFSITELSFLHFTTLEKKNYKQNNIFNWFFICTKTEYLTPVLFIQDKKDEIYIYFLQEYIKSKGIRGYNKCYLFLNDYLVSIEKVPNIKKNDHIDLKEKKKLPSSQYKMDILLEDEKKHNTQHVDSLKLTDLNTKMTKGHTPFILKKNKTYTLYRKKEYYNTKRSDQIMVIENNVNKNSIYNKKKYDVCTSNHKKNDPFCNIYNYDNNHHHRYNYFHPLRFTQKRLNDYEKNSKIVDKKNNEIRNNIRIIKNESTLNTCEILKKNLDSYPYNINNSLEGKKEKGIIFKIKKKKRKIVFNKWLKQNNLEKVSPHNFIVNNIITYSLEEKEERFDNKNEKSLFDNLNRRMICNYCINFNNKTSYCISLILTTRKCTFYIFKLCFSCYMLKYGYCIIDLSKACLTNYVLLQKEVSVYRTKMIYIDNKIRKNDCNDMNCCKNNTLYNTNSYNNIYQENEKKFLEYYDLSNDNIEISKKYFIGTNMGQLYFYMLSYNKKEKLVCTFLQKCYFNFSLLSFLWLKNERKNLFLFQDNCNKIYIGELIVNNSNIPLQNDKNCVIIYNFFIKLTGDDIFYTIPREFFCKKKKCFCCIFSMDSFFLTFMCRKNKFYVLVLNLYLYPFFRYCLNNIKLNIFIHNNRIYQCGHNNNNNNNINNKNNKYNKNNNFGHHHQKQHYYYTYILSSQKNIKLIDVVDVTKKIRPSLLVSNTFVSEEKKYVYNKRILLLQFVLIRFYSNTYMYNKKCCGHLQLKNVEELSKFDCLLINMGIKFRIIYIFKKILSACFFKRNKIVVLKRRVGIYTYDSSKENRKKEEKKNCLYFSILIFYDIYETSIINKMRIKLIRQKIHHVFVHPQLKDILFFWSNDKGGVLYYVSLKKEKEQINNEKNILKLNFLFQLIKNKKMSMPIHLIEWFTNMGMNRIDEKRSNDILSLILLTPYYFLIFVFRNLKGEIIIIEKIIKLDLRKAFLSNGLIIESLKIKKRKLRRELRRDIKNEEPNEEKGERTDETKNKGNNKENCSDITFALSTNMHIIHLFSYNFLYNDEMVYIKTIKRKGFHNIYNNRTDTDKEKHIIFNISSNSLTYIILLSKINNYDASPLWIKVKHHKDSVNLSHEDYPNLIEKNKKEQTRSIESRAEYYYYKNLIERKRIFVFVFLKEQERKNIIYYFNRKYNNNNYNIIRKKKRQNIFHKFRRQKYFYYYIQKTKREYYNNHHINNKSKKEKNYNTRSLINEKGTTPLSFDSKKKKKLKELNIDENKFIQLIKLYQQVYDFEKVETCCKYNNNLQGQLLTDNINVSDALINSIKHNLLKKNSHIEQKNIIDKYIFLNTILLKQTLDTMEKKKKKNSFLLQSYFKKSLNSPHNNNNDNYNNNYTYDENSLVKLTNEYNITSDNGKKLFCRSPLGLVSYYRCTEGTAHILCDTSGCNRFGYIKNYDQSDRVWYYQFERDELIINKDQRGKQLKGNNCIKLSGKSSCYIEIESDSCLELLGGNYSMNEKSILIKKEIFKNLTNDNNEGFTFEMWIGINESFFDRKGEKQKKKKSKKKKIHVQSSEDENEDDEEYDSYINTNDNKKKCICLIQKGKSCEWNIFLVIDNEKEECFFVINFKDKKYRFDTFPIFHLKSILINKHYWINISIIFNLTIDLIYVILSGDDNYFLRVIKNSYLIFYNNFLYPTNFFIDNYKQLPLCIGIQPEDGDENNIIEEKGYHFSNDRGKKKDAKTFTGLEREKKKGYDNDYVYIPFLITEIRLYVSSRSADLVMKEKKSALTGDFAYGDMSYRKEKKKKKKYNTNFDKDESEAYDDDEDNNNNNNNNNNSDESYHHSDNHINNNYSSNSDNKNKHLHLKKKKYENNNTQVKYKGLKKPLVINSPDENSESDEMNHDFDKDGKKEHVRSLEKPKHRTKNNMYISHEKKKDDEKDIFFKYNNDIGGEKKNIADRCSEFNIEIEEMKKRFSKFSDEMKGKERKRNYKKEEKRKENNDKNDKNNKNDNNNNNNNNNNDFFQFDMENSNDFTPHFSNSKGFEEKDSSNSCDDDFFAGNKKEKQKGENKMDYMMSKDNKKKHDVNVSSDSSSEVGEIKHKNITKNKRNDNIINNNNFVNFDEINPNGSFYFHFSDEKDESGGEGNKNNDDFYFGKGKGTNMKDAFGNNKKGEKKLEEKGSDVFIDDTEKGDVIIYNKEEDDTNKDYNKEKYINFIVNEFKDKFEHEFIDKFVDTIASKLNLSTKEKMDIVENIKNRGKEKTELTYKEVYKTQQNQNDASLNSFWGDEKKNNNYDIDIVKEKYSELMKKKEFSEQKSFYNEIKEELKRVKQKTVIEKEMDDYIKQNQLMNEYYSKKYKHYDSDKSSEDIIGDNHVKKSPLNEEEYRYVKEDLGEENKIEKDNYNKCDQVGEGLYLNWDNKKIIHVTPNDYDEGDGYVEHIYSDGSNSVVNIKYEKKSDVSDFTFNKYKNVRDDEEKKKKKKKSKKKKVNNKKGNNDNGEDDETEFEEVEGNNIYKKKEQKYTLHKDTDVLPCNENDSSIIYHKDGIVSEYSKAIISKEDDHYERSYYDETYDKMNKEEEMNIGKKYYKYICPLTPYEIYIIEKFYKHGIKEELKEFRNKNYMSCNNKNIMNNNDHNNNHNNNNNNNNMSRNPINITYIKYKICLMKSLLKISLKYIQEKKYTKALKVCIRNSDYIKNFVRSYCILKYKKLKDNHKYIDFYLNLDSSEITMDELKNVLKTNVRNITICKILLMINEYKHYRYIENSSLILILYSILCRIVVNTKLLQYVLKKFIKSLFLRGCLFYVQKMCEFYFLLFPYENKGKYESFTTKGRKKKENVQHNNKMLLNQIYELSKNNFLIYSTCYKSHKFAQINNYQFNFEKCISYFSPEWGYYIYTTSNFNIFSSTVKFNGFLKSSSVDFSLISEEKYESLFDDPSMVIQYDVNSDEVNIFGQTNDILKGAYPEGVSTSVPFVGDELLIENKENNKNGDDKIDCDDNQIDCGDNQIDCGDDKIDCDDNQIDCGDNQIDCGDDKIDCGDNQIDCDNKINCDDNNLEGDSFNVANRNDSIVLHGSNTEEGNKLLSSEPINSNEIKNTVEDISAKNDCLHEYLLNYEKKKRNYYIIDENLKRIQFSRNKTNYHLETFYELDNDDKNNENNNRKNKLEDNVMSKINRDAYLNSSKYAYKNTQLLGSCPYCKHAFNFFTRTCNICQRYVHICYYLFIYCTYKYHCELCDATYSEKCLAKFKNGFTCFYCGLFFIKK</sequence>
<feature type="compositionally biased region" description="Low complexity" evidence="1">
    <location>
        <begin position="1931"/>
        <end position="1941"/>
    </location>
</feature>
<proteinExistence type="predicted"/>
<feature type="region of interest" description="Disordered" evidence="1">
    <location>
        <begin position="2557"/>
        <end position="2591"/>
    </location>
</feature>
<dbReference type="PANTHER" id="PTHR21533:SF19">
    <property type="entry name" value="LEUCINE-RICH PROTEIN"/>
    <property type="match status" value="1"/>
</dbReference>